<dbReference type="PRINTS" id="PR00344">
    <property type="entry name" value="BCTRLSENSOR"/>
</dbReference>
<dbReference type="PANTHER" id="PTHR43065">
    <property type="entry name" value="SENSOR HISTIDINE KINASE"/>
    <property type="match status" value="1"/>
</dbReference>
<dbReference type="Gene3D" id="3.30.450.20">
    <property type="entry name" value="PAS domain"/>
    <property type="match status" value="2"/>
</dbReference>
<feature type="domain" description="Response regulatory" evidence="19">
    <location>
        <begin position="633"/>
        <end position="750"/>
    </location>
</feature>
<dbReference type="GO" id="GO:0005886">
    <property type="term" value="C:plasma membrane"/>
    <property type="evidence" value="ECO:0007669"/>
    <property type="project" value="UniProtKB-SubCell"/>
</dbReference>
<evidence type="ECO:0000256" key="10">
    <source>
        <dbReference type="ARBA" id="ARBA00022840"/>
    </source>
</evidence>
<evidence type="ECO:0000256" key="11">
    <source>
        <dbReference type="ARBA" id="ARBA00022989"/>
    </source>
</evidence>
<evidence type="ECO:0000256" key="13">
    <source>
        <dbReference type="ARBA" id="ARBA00023136"/>
    </source>
</evidence>
<dbReference type="CDD" id="cd12915">
    <property type="entry name" value="PDC2_DGC_like"/>
    <property type="match status" value="1"/>
</dbReference>
<dbReference type="EMBL" id="CP025189">
    <property type="protein sequence ID" value="AWV22023.1"/>
    <property type="molecule type" value="Genomic_DNA"/>
</dbReference>
<accession>A0A4Y1MWW8</accession>
<keyword evidence="6 20" id="KW-0808">Transferase</keyword>
<dbReference type="CDD" id="cd00156">
    <property type="entry name" value="REC"/>
    <property type="match status" value="1"/>
</dbReference>
<dbReference type="RefSeq" id="WP_150357511.1">
    <property type="nucleotide sequence ID" value="NZ_CP025189.1"/>
</dbReference>
<feature type="coiled-coil region" evidence="15">
    <location>
        <begin position="325"/>
        <end position="355"/>
    </location>
</feature>
<evidence type="ECO:0000256" key="5">
    <source>
        <dbReference type="ARBA" id="ARBA00022553"/>
    </source>
</evidence>
<dbReference type="InterPro" id="IPR033479">
    <property type="entry name" value="dCache_1"/>
</dbReference>
<evidence type="ECO:0000256" key="16">
    <source>
        <dbReference type="SAM" id="MobiDB-lite"/>
    </source>
</evidence>
<dbReference type="InterPro" id="IPR004358">
    <property type="entry name" value="Sig_transdc_His_kin-like_C"/>
</dbReference>
<evidence type="ECO:0000256" key="17">
    <source>
        <dbReference type="SAM" id="Phobius"/>
    </source>
</evidence>
<evidence type="ECO:0000256" key="1">
    <source>
        <dbReference type="ARBA" id="ARBA00000085"/>
    </source>
</evidence>
<dbReference type="EC" id="2.7.13.3" evidence="3"/>
<dbReference type="InterPro" id="IPR011006">
    <property type="entry name" value="CheY-like_superfamily"/>
</dbReference>
<reference evidence="20" key="1">
    <citation type="submission" date="2017-12" db="EMBL/GenBank/DDBJ databases">
        <authorList>
            <person name="Martens C."/>
            <person name="Dahlstrom E."/>
            <person name="Barbian K."/>
            <person name="Sykora L."/>
            <person name="Ricklefs S."/>
            <person name="Bruno D."/>
            <person name="Anzick I."/>
            <person name="Myles I."/>
            <person name="Datta S.K."/>
        </authorList>
    </citation>
    <scope>NUCLEOTIDE SEQUENCE</scope>
    <source>
        <strain evidence="20">AD2</strain>
    </source>
</reference>
<evidence type="ECO:0000259" key="18">
    <source>
        <dbReference type="PROSITE" id="PS50109"/>
    </source>
</evidence>
<dbReference type="SMART" id="SM00388">
    <property type="entry name" value="HisKA"/>
    <property type="match status" value="1"/>
</dbReference>
<dbReference type="SMART" id="SM00448">
    <property type="entry name" value="REC"/>
    <property type="match status" value="1"/>
</dbReference>
<dbReference type="Gene3D" id="3.40.50.2300">
    <property type="match status" value="1"/>
</dbReference>
<keyword evidence="15" id="KW-0175">Coiled coil</keyword>
<evidence type="ECO:0000256" key="14">
    <source>
        <dbReference type="PROSITE-ProRule" id="PRU00169"/>
    </source>
</evidence>
<keyword evidence="4" id="KW-1003">Cell membrane</keyword>
<evidence type="ECO:0000256" key="15">
    <source>
        <dbReference type="SAM" id="Coils"/>
    </source>
</evidence>
<evidence type="ECO:0000256" key="6">
    <source>
        <dbReference type="ARBA" id="ARBA00022679"/>
    </source>
</evidence>
<comment type="subcellular location">
    <subcellularLocation>
        <location evidence="2">Cell membrane</location>
        <topology evidence="2">Multi-pass membrane protein</topology>
    </subcellularLocation>
</comment>
<dbReference type="SUPFAM" id="SSF52172">
    <property type="entry name" value="CheY-like"/>
    <property type="match status" value="1"/>
</dbReference>
<dbReference type="Gene3D" id="1.10.287.130">
    <property type="match status" value="1"/>
</dbReference>
<feature type="domain" description="Histidine kinase" evidence="18">
    <location>
        <begin position="361"/>
        <end position="598"/>
    </location>
</feature>
<sequence length="758" mass="79753">MKSPSSFLGRSGGMVRFVRATGLLAAVAILAGAGLTAMHLRTSALATAKANLAALDTLLAEQSDRALQSVELVVNGVAGDLRDGQLQSAEEFDRRATAPEVFGMLVARISGIPQLDAVTIIARDGRLLNFSRYQPVPPVNVADRDYFKVLSTDSSRLTFIGLPVENRGNGSPTVYLARRISSAEGQFLGLVLGAMNLQYFDRLYADLRMPKDTRIALWRDDGALLLRHPSLPAGTQGMDLPAGMRPGERQVEELRNPVDGRHHLVAATRLQTQPVVVSISRTTQAVLARWRIDAGILIVSAMLIAVTLLLIATFVAGRFRLYSRMAEAMAARETAEQGRRSAEEQLRQAQKLEALGQLAGGVAHDFNNVLQAIAGGANLIRRRAGDPQAVEKLAAMMGEAAERGAAVTRRLLAFARKDELRSESVAVEALLADLVEILRHTLGPGLRIVVEVEPRLPVLCADRSQLEAVLINLATNARDAMPRGGTLRFAASRAPEGEAPPLPPLSGAPQDGGGQAPDQETAAASYLRLTVSDTGNGMDPATLSRATEPFFTTKPKGQGTGLGLSMAKGFAEQSGGALVIASTPGQGTTVTLWLPLPVREDAAADLPRAVPAARAGTVPAGETSDSQAGGRRSVLLVEDEAALRELLSDALAECGFHVSAAGSGAEALASPALPRAELLVTDLAMPGMNGLELARRARLRRPGLGVLLVTGFAGEAAEDDLAEARAGGPFAILRKPVTVEQIAAAIAGLLAAQPETAP</sequence>
<evidence type="ECO:0000256" key="8">
    <source>
        <dbReference type="ARBA" id="ARBA00022741"/>
    </source>
</evidence>
<dbReference type="PANTHER" id="PTHR43065:SF46">
    <property type="entry name" value="C4-DICARBOXYLATE TRANSPORT SENSOR PROTEIN DCTB"/>
    <property type="match status" value="1"/>
</dbReference>
<dbReference type="Pfam" id="PF00072">
    <property type="entry name" value="Response_reg"/>
    <property type="match status" value="1"/>
</dbReference>
<keyword evidence="13 17" id="KW-0472">Membrane</keyword>
<comment type="catalytic activity">
    <reaction evidence="1">
        <text>ATP + protein L-histidine = ADP + protein N-phospho-L-histidine.</text>
        <dbReference type="EC" id="2.7.13.3"/>
    </reaction>
</comment>
<keyword evidence="9 20" id="KW-0418">Kinase</keyword>
<dbReference type="Pfam" id="PF02518">
    <property type="entry name" value="HATPase_c"/>
    <property type="match status" value="1"/>
</dbReference>
<dbReference type="InterPro" id="IPR005467">
    <property type="entry name" value="His_kinase_dom"/>
</dbReference>
<feature type="region of interest" description="Disordered" evidence="16">
    <location>
        <begin position="494"/>
        <end position="520"/>
    </location>
</feature>
<evidence type="ECO:0000256" key="12">
    <source>
        <dbReference type="ARBA" id="ARBA00023012"/>
    </source>
</evidence>
<protein>
    <recommendedName>
        <fullName evidence="3">histidine kinase</fullName>
        <ecNumber evidence="3">2.7.13.3</ecNumber>
    </recommendedName>
</protein>
<evidence type="ECO:0000256" key="3">
    <source>
        <dbReference type="ARBA" id="ARBA00012438"/>
    </source>
</evidence>
<organism evidence="20">
    <name type="scientific">Roseomonas mucosa</name>
    <dbReference type="NCBI Taxonomy" id="207340"/>
    <lineage>
        <taxon>Bacteria</taxon>
        <taxon>Pseudomonadati</taxon>
        <taxon>Pseudomonadota</taxon>
        <taxon>Alphaproteobacteria</taxon>
        <taxon>Acetobacterales</taxon>
        <taxon>Roseomonadaceae</taxon>
        <taxon>Roseomonas</taxon>
    </lineage>
</organism>
<dbReference type="Pfam" id="PF02743">
    <property type="entry name" value="dCache_1"/>
    <property type="match status" value="1"/>
</dbReference>
<evidence type="ECO:0000256" key="4">
    <source>
        <dbReference type="ARBA" id="ARBA00022475"/>
    </source>
</evidence>
<dbReference type="InterPro" id="IPR003594">
    <property type="entry name" value="HATPase_dom"/>
</dbReference>
<evidence type="ECO:0000256" key="2">
    <source>
        <dbReference type="ARBA" id="ARBA00004651"/>
    </source>
</evidence>
<keyword evidence="12" id="KW-0902">Two-component regulatory system</keyword>
<evidence type="ECO:0000256" key="7">
    <source>
        <dbReference type="ARBA" id="ARBA00022692"/>
    </source>
</evidence>
<keyword evidence="11 17" id="KW-1133">Transmembrane helix</keyword>
<keyword evidence="5 14" id="KW-0597">Phosphoprotein</keyword>
<dbReference type="SUPFAM" id="SSF55874">
    <property type="entry name" value="ATPase domain of HSP90 chaperone/DNA topoisomerase II/histidine kinase"/>
    <property type="match status" value="1"/>
</dbReference>
<feature type="transmembrane region" description="Helical" evidence="17">
    <location>
        <begin position="294"/>
        <end position="316"/>
    </location>
</feature>
<evidence type="ECO:0000256" key="9">
    <source>
        <dbReference type="ARBA" id="ARBA00022777"/>
    </source>
</evidence>
<dbReference type="InterPro" id="IPR036890">
    <property type="entry name" value="HATPase_C_sf"/>
</dbReference>
<dbReference type="InterPro" id="IPR001789">
    <property type="entry name" value="Sig_transdc_resp-reg_receiver"/>
</dbReference>
<dbReference type="InterPro" id="IPR036097">
    <property type="entry name" value="HisK_dim/P_sf"/>
</dbReference>
<dbReference type="CDD" id="cd00082">
    <property type="entry name" value="HisKA"/>
    <property type="match status" value="1"/>
</dbReference>
<dbReference type="InterPro" id="IPR003661">
    <property type="entry name" value="HisK_dim/P_dom"/>
</dbReference>
<gene>
    <name evidence="20" type="ORF">RADP37_01093</name>
</gene>
<dbReference type="GO" id="GO:0005524">
    <property type="term" value="F:ATP binding"/>
    <property type="evidence" value="ECO:0007669"/>
    <property type="project" value="UniProtKB-KW"/>
</dbReference>
<evidence type="ECO:0000313" key="20">
    <source>
        <dbReference type="EMBL" id="AWV22023.1"/>
    </source>
</evidence>
<dbReference type="Gene3D" id="3.30.565.10">
    <property type="entry name" value="Histidine kinase-like ATPase, C-terminal domain"/>
    <property type="match status" value="1"/>
</dbReference>
<feature type="modified residue" description="4-aspartylphosphate" evidence="14">
    <location>
        <position position="682"/>
    </location>
</feature>
<keyword evidence="10" id="KW-0067">ATP-binding</keyword>
<dbReference type="SMART" id="SM00387">
    <property type="entry name" value="HATPase_c"/>
    <property type="match status" value="1"/>
</dbReference>
<keyword evidence="8" id="KW-0547">Nucleotide-binding</keyword>
<evidence type="ECO:0000259" key="19">
    <source>
        <dbReference type="PROSITE" id="PS50110"/>
    </source>
</evidence>
<feature type="region of interest" description="Disordered" evidence="16">
    <location>
        <begin position="534"/>
        <end position="558"/>
    </location>
</feature>
<dbReference type="CDD" id="cd12914">
    <property type="entry name" value="PDC1_DGC_like"/>
    <property type="match status" value="1"/>
</dbReference>
<name>A0A4Y1MWW8_9PROT</name>
<dbReference type="GO" id="GO:0000155">
    <property type="term" value="F:phosphorelay sensor kinase activity"/>
    <property type="evidence" value="ECO:0007669"/>
    <property type="project" value="InterPro"/>
</dbReference>
<proteinExistence type="predicted"/>
<dbReference type="AlphaFoldDB" id="A0A4Y1MWW8"/>
<keyword evidence="7 17" id="KW-0812">Transmembrane</keyword>
<dbReference type="SUPFAM" id="SSF47384">
    <property type="entry name" value="Homodimeric domain of signal transducing histidine kinase"/>
    <property type="match status" value="1"/>
</dbReference>
<dbReference type="PROSITE" id="PS50110">
    <property type="entry name" value="RESPONSE_REGULATORY"/>
    <property type="match status" value="1"/>
</dbReference>
<dbReference type="PROSITE" id="PS50109">
    <property type="entry name" value="HIS_KIN"/>
    <property type="match status" value="1"/>
</dbReference>